<evidence type="ECO:0000256" key="4">
    <source>
        <dbReference type="ARBA" id="ARBA00022771"/>
    </source>
</evidence>
<dbReference type="GO" id="GO:0005634">
    <property type="term" value="C:nucleus"/>
    <property type="evidence" value="ECO:0007669"/>
    <property type="project" value="UniProtKB-SubCell"/>
</dbReference>
<keyword evidence="4" id="KW-0863">Zinc-finger</keyword>
<keyword evidence="8" id="KW-0539">Nucleus</keyword>
<evidence type="ECO:0000256" key="1">
    <source>
        <dbReference type="ARBA" id="ARBA00004123"/>
    </source>
</evidence>
<reference evidence="10 11" key="1">
    <citation type="journal article" date="2024" name="Plant J.">
        <title>Genome sequences and population genomics reveal climatic adaptation and genomic divergence between two closely related sweetgum species.</title>
        <authorList>
            <person name="Xu W.Q."/>
            <person name="Ren C.Q."/>
            <person name="Zhang X.Y."/>
            <person name="Comes H.P."/>
            <person name="Liu X.H."/>
            <person name="Li Y.G."/>
            <person name="Kettle C.J."/>
            <person name="Jalonen R."/>
            <person name="Gaisberger H."/>
            <person name="Ma Y.Z."/>
            <person name="Qiu Y.X."/>
        </authorList>
    </citation>
    <scope>NUCLEOTIDE SEQUENCE [LARGE SCALE GENOMIC DNA]</scope>
    <source>
        <strain evidence="10">Hangzhou</strain>
    </source>
</reference>
<evidence type="ECO:0000313" key="10">
    <source>
        <dbReference type="EMBL" id="KAK9284474.1"/>
    </source>
</evidence>
<feature type="signal peptide" evidence="9">
    <location>
        <begin position="1"/>
        <end position="27"/>
    </location>
</feature>
<dbReference type="AlphaFoldDB" id="A0AAP0RUT4"/>
<keyword evidence="2" id="KW-0479">Metal-binding</keyword>
<evidence type="ECO:0000256" key="5">
    <source>
        <dbReference type="ARBA" id="ARBA00022833"/>
    </source>
</evidence>
<keyword evidence="9" id="KW-0732">Signal</keyword>
<gene>
    <name evidence="10" type="ORF">L1049_023647</name>
</gene>
<protein>
    <submittedName>
        <fullName evidence="10">Uncharacterized protein</fullName>
    </submittedName>
</protein>
<evidence type="ECO:0000313" key="11">
    <source>
        <dbReference type="Proteomes" id="UP001415857"/>
    </source>
</evidence>
<evidence type="ECO:0000256" key="2">
    <source>
        <dbReference type="ARBA" id="ARBA00022723"/>
    </source>
</evidence>
<organism evidence="10 11">
    <name type="scientific">Liquidambar formosana</name>
    <name type="common">Formosan gum</name>
    <dbReference type="NCBI Taxonomy" id="63359"/>
    <lineage>
        <taxon>Eukaryota</taxon>
        <taxon>Viridiplantae</taxon>
        <taxon>Streptophyta</taxon>
        <taxon>Embryophyta</taxon>
        <taxon>Tracheophyta</taxon>
        <taxon>Spermatophyta</taxon>
        <taxon>Magnoliopsida</taxon>
        <taxon>eudicotyledons</taxon>
        <taxon>Gunneridae</taxon>
        <taxon>Pentapetalae</taxon>
        <taxon>Saxifragales</taxon>
        <taxon>Altingiaceae</taxon>
        <taxon>Liquidambar</taxon>
    </lineage>
</organism>
<proteinExistence type="predicted"/>
<dbReference type="PANTHER" id="PTHR26374:SF471">
    <property type="entry name" value="OS03G0279700 PROTEIN"/>
    <property type="match status" value="1"/>
</dbReference>
<keyword evidence="6" id="KW-0805">Transcription regulation</keyword>
<keyword evidence="11" id="KW-1185">Reference proteome</keyword>
<dbReference type="EMBL" id="JBBPBK010000005">
    <property type="protein sequence ID" value="KAK9284474.1"/>
    <property type="molecule type" value="Genomic_DNA"/>
</dbReference>
<dbReference type="Proteomes" id="UP001415857">
    <property type="component" value="Unassembled WGS sequence"/>
</dbReference>
<keyword evidence="7" id="KW-0804">Transcription</keyword>
<accession>A0AAP0RUT4</accession>
<evidence type="ECO:0000256" key="9">
    <source>
        <dbReference type="SAM" id="SignalP"/>
    </source>
</evidence>
<keyword evidence="5" id="KW-0862">Zinc</keyword>
<evidence type="ECO:0000256" key="7">
    <source>
        <dbReference type="ARBA" id="ARBA00023163"/>
    </source>
</evidence>
<comment type="subcellular location">
    <subcellularLocation>
        <location evidence="1">Nucleus</location>
    </subcellularLocation>
</comment>
<evidence type="ECO:0000256" key="3">
    <source>
        <dbReference type="ARBA" id="ARBA00022737"/>
    </source>
</evidence>
<keyword evidence="3" id="KW-0677">Repeat</keyword>
<dbReference type="PANTHER" id="PTHR26374">
    <property type="entry name" value="ZINC FINGER PROTEIN ZAT5"/>
    <property type="match status" value="1"/>
</dbReference>
<feature type="chain" id="PRO_5042842943" evidence="9">
    <location>
        <begin position="28"/>
        <end position="166"/>
    </location>
</feature>
<name>A0AAP0RUT4_LIQFO</name>
<dbReference type="GO" id="GO:0008270">
    <property type="term" value="F:zinc ion binding"/>
    <property type="evidence" value="ECO:0007669"/>
    <property type="project" value="UniProtKB-KW"/>
</dbReference>
<evidence type="ECO:0000256" key="6">
    <source>
        <dbReference type="ARBA" id="ARBA00023015"/>
    </source>
</evidence>
<sequence length="166" mass="18389">MDMDMNMKVFVSFALLFIAARIGEKVGGKIGDFVADALGEYFREYVVAPIKYYLLAPIGRRLRCLLCFRTQVKNLKNTRAKALGGHQASHKKPRLMMGSGGDLLHHDDLQGSLAKPKTHECSIYGLEFTIGQVLGGYIKRHRAIMSEGVMVAQAEVEGNVVCLEMV</sequence>
<evidence type="ECO:0000256" key="8">
    <source>
        <dbReference type="ARBA" id="ARBA00023242"/>
    </source>
</evidence>
<comment type="caution">
    <text evidence="10">The sequence shown here is derived from an EMBL/GenBank/DDBJ whole genome shotgun (WGS) entry which is preliminary data.</text>
</comment>